<evidence type="ECO:0000313" key="4">
    <source>
        <dbReference type="Proteomes" id="UP000824201"/>
    </source>
</evidence>
<protein>
    <submittedName>
        <fullName evidence="3">DUF4091 domain-containing protein</fullName>
    </submittedName>
</protein>
<feature type="domain" description="Glycoside hydrolase 123 catalytic" evidence="2">
    <location>
        <begin position="353"/>
        <end position="564"/>
    </location>
</feature>
<sequence>MTQTTNSCEFHFIHSLEKVFPNSDSNTWTSCQRLSALQGETISFQIAYRTTDQTVVPLTICTDTELEHYQIRNVCYVPSTHSTYHATSFDGGIFPDLLDDCNGTLTATAQWKSLWIDIKPDTKEVGTYPIQFTFKTMDGQTYPSLSLSIEVIPIELPKQQILHTEWLHTDCLANYYHVEPFSEQWWTITENFISHAAQHSINMMLTPVLNPPLDTAKGRERTNIQLTDIDYNVTTNTYEFNFDKLERWVFICRQAGIRNFELSHLFSQWDGAFAPNIYVNQYETYEEEVTIEEEVPLTEEELEALKAELNQEKEISNSEEESELDIEIEEDIKKTKIVTRTEFVQKQRFLGTVKQFGWHTPSNSEAYIAFLDSFLPALTNKLVDLNMASHTYFHIFDEPNAACIEQYRWIRNRFDQYLKSFRIIDAISDVAYYKEGMISYPAAASDAIAPFLDANVPHLWTYYCCAQDSKVSNRFFTMPSSQNRILGVQLYKYQIQGFLHWGYNFYNSFLSLNPINPYLCTDADGVLPSGDAFLVYPGIDQTPKDSIRMMVLEEAFSDIRALSLLEKQIGYDAVIELIEKDIDPITFDCYPTDSNYLIQLRETVNQKLKESILN</sequence>
<feature type="domain" description="Glycoside hydrolase 123 catalytic" evidence="2">
    <location>
        <begin position="166"/>
        <end position="301"/>
    </location>
</feature>
<feature type="coiled-coil region" evidence="1">
    <location>
        <begin position="288"/>
        <end position="322"/>
    </location>
</feature>
<dbReference type="Pfam" id="PF13320">
    <property type="entry name" value="GH123_cat"/>
    <property type="match status" value="2"/>
</dbReference>
<comment type="caution">
    <text evidence="3">The sequence shown here is derived from an EMBL/GenBank/DDBJ whole genome shotgun (WGS) entry which is preliminary data.</text>
</comment>
<dbReference type="Proteomes" id="UP000824201">
    <property type="component" value="Unassembled WGS sequence"/>
</dbReference>
<evidence type="ECO:0000256" key="1">
    <source>
        <dbReference type="SAM" id="Coils"/>
    </source>
</evidence>
<dbReference type="AlphaFoldDB" id="A0A9D1JCU4"/>
<dbReference type="InterPro" id="IPR025150">
    <property type="entry name" value="GH123_cat"/>
</dbReference>
<dbReference type="EMBL" id="DVHN01000046">
    <property type="protein sequence ID" value="HIR88125.1"/>
    <property type="molecule type" value="Genomic_DNA"/>
</dbReference>
<organism evidence="3 4">
    <name type="scientific">Candidatus Fimimorpha faecalis</name>
    <dbReference type="NCBI Taxonomy" id="2840824"/>
    <lineage>
        <taxon>Bacteria</taxon>
        <taxon>Bacillati</taxon>
        <taxon>Bacillota</taxon>
        <taxon>Clostridia</taxon>
        <taxon>Eubacteriales</taxon>
        <taxon>Candidatus Fimimorpha</taxon>
    </lineage>
</organism>
<reference evidence="3" key="2">
    <citation type="journal article" date="2021" name="PeerJ">
        <title>Extensive microbial diversity within the chicken gut microbiome revealed by metagenomics and culture.</title>
        <authorList>
            <person name="Gilroy R."/>
            <person name="Ravi A."/>
            <person name="Getino M."/>
            <person name="Pursley I."/>
            <person name="Horton D.L."/>
            <person name="Alikhan N.F."/>
            <person name="Baker D."/>
            <person name="Gharbi K."/>
            <person name="Hall N."/>
            <person name="Watson M."/>
            <person name="Adriaenssens E.M."/>
            <person name="Foster-Nyarko E."/>
            <person name="Jarju S."/>
            <person name="Secka A."/>
            <person name="Antonio M."/>
            <person name="Oren A."/>
            <person name="Chaudhuri R.R."/>
            <person name="La Ragione R."/>
            <person name="Hildebrand F."/>
            <person name="Pallen M.J."/>
        </authorList>
    </citation>
    <scope>NUCLEOTIDE SEQUENCE</scope>
    <source>
        <strain evidence="3">ChiW13-3771</strain>
    </source>
</reference>
<evidence type="ECO:0000259" key="2">
    <source>
        <dbReference type="Pfam" id="PF13320"/>
    </source>
</evidence>
<accession>A0A9D1JCU4</accession>
<proteinExistence type="predicted"/>
<keyword evidence="1" id="KW-0175">Coiled coil</keyword>
<evidence type="ECO:0000313" key="3">
    <source>
        <dbReference type="EMBL" id="HIR88125.1"/>
    </source>
</evidence>
<name>A0A9D1JCU4_9FIRM</name>
<gene>
    <name evidence="3" type="ORF">IAC96_04165</name>
</gene>
<reference evidence="3" key="1">
    <citation type="submission" date="2020-10" db="EMBL/GenBank/DDBJ databases">
        <authorList>
            <person name="Gilroy R."/>
        </authorList>
    </citation>
    <scope>NUCLEOTIDE SEQUENCE</scope>
    <source>
        <strain evidence="3">ChiW13-3771</strain>
    </source>
</reference>